<comment type="caution">
    <text evidence="1">The sequence shown here is derived from an EMBL/GenBank/DDBJ whole genome shotgun (WGS) entry which is preliminary data.</text>
</comment>
<dbReference type="EMBL" id="BAAACX010000007">
    <property type="protein sequence ID" value="GAA0383120.1"/>
    <property type="molecule type" value="Genomic_DNA"/>
</dbReference>
<proteinExistence type="predicted"/>
<organism evidence="1 2">
    <name type="scientific">Paenibacillus motobuensis</name>
    <dbReference type="NCBI Taxonomy" id="295324"/>
    <lineage>
        <taxon>Bacteria</taxon>
        <taxon>Bacillati</taxon>
        <taxon>Bacillota</taxon>
        <taxon>Bacilli</taxon>
        <taxon>Bacillales</taxon>
        <taxon>Paenibacillaceae</taxon>
        <taxon>Paenibacillus</taxon>
    </lineage>
</organism>
<dbReference type="RefSeq" id="WP_343858940.1">
    <property type="nucleotide sequence ID" value="NZ_BAAACX010000007.1"/>
</dbReference>
<name>A0ABP3HWN4_9BACL</name>
<protein>
    <recommendedName>
        <fullName evidence="3">Butirosin biosynthesis protein H N-terminal domain-containing protein</fullName>
    </recommendedName>
</protein>
<evidence type="ECO:0000313" key="1">
    <source>
        <dbReference type="EMBL" id="GAA0383120.1"/>
    </source>
</evidence>
<evidence type="ECO:0000313" key="2">
    <source>
        <dbReference type="Proteomes" id="UP001500340"/>
    </source>
</evidence>
<keyword evidence="2" id="KW-1185">Reference proteome</keyword>
<sequence length="325" mass="38863">MNRLIAIMANSSAMPWYINNFIPQVMYDNFNIHCYDTDNTYEVFSIYDEAAELNNFKFDDNVQTIVNLLNNNEYVLVHWDRFYVKQTTDYLCNHEYHEALIYGYDSDKRVFYFHDSLINNKDYDIDEISYDDICLSLKDSIIRTQELEATHWQFAFGHPFSSFSIRSNLPEINLRKIYHDFYTQLRGSEIEFNYEGGEKRKYYNGMMIFNGLELLLETLEKNITLTDFTQGIWSIKLMSQHVKSHTIRFKYLIDNGYFSNDQEIFNQIDRVSSKLLILFSLISKYTMTHISRDLIRCREQLLVIKEEYFNLLSRATNLIETTMKK</sequence>
<gene>
    <name evidence="1" type="ORF">GCM10008933_12860</name>
</gene>
<accession>A0ABP3HWN4</accession>
<reference evidence="2" key="1">
    <citation type="journal article" date="2019" name="Int. J. Syst. Evol. Microbiol.">
        <title>The Global Catalogue of Microorganisms (GCM) 10K type strain sequencing project: providing services to taxonomists for standard genome sequencing and annotation.</title>
        <authorList>
            <consortium name="The Broad Institute Genomics Platform"/>
            <consortium name="The Broad Institute Genome Sequencing Center for Infectious Disease"/>
            <person name="Wu L."/>
            <person name="Ma J."/>
        </authorList>
    </citation>
    <scope>NUCLEOTIDE SEQUENCE [LARGE SCALE GENOMIC DNA]</scope>
    <source>
        <strain evidence="2">JCM 12774</strain>
    </source>
</reference>
<dbReference type="Proteomes" id="UP001500340">
    <property type="component" value="Unassembled WGS sequence"/>
</dbReference>
<evidence type="ECO:0008006" key="3">
    <source>
        <dbReference type="Google" id="ProtNLM"/>
    </source>
</evidence>